<dbReference type="PANTHER" id="PTHR33223:SF11">
    <property type="entry name" value="ELEMENT PROTEIN, PUTATIVE-RELATED"/>
    <property type="match status" value="1"/>
</dbReference>
<dbReference type="Pfam" id="PF03732">
    <property type="entry name" value="Retrotrans_gag"/>
    <property type="match status" value="1"/>
</dbReference>
<name>A0ABQ5BUP1_9ASTR</name>
<evidence type="ECO:0000313" key="4">
    <source>
        <dbReference type="EMBL" id="GJT17617.1"/>
    </source>
</evidence>
<sequence>MDDENVLLNIQVKSLVEERENIKLEYQKLFKSIKATHVQHQQEVNELVENVPHKTYAYSNVRAKNQDLLMTISEFKEKLKTAKKGKNVNTKFDKSATLGKLLRVTSINTNKDLKVMLVPKVEVKTDKSKPVTSCSTPKNEQKHKKHANVIARGMYKVTKTETQMPVTNSNMFSSTGVASSSSVRRPESKDTNLKKRVLLNTKFKSTSTKVKKVQSSVSLVSNKRDTLNLNVSESNANVVKAKTINAVHDGLNLICVSCGNDVFMLSRDKCVARYALSLNSRVIQLVLWIVDSGCSKHKTRNLKLLRNFVENFIGIVRCGNDHFAEITGYGDYVQGNLMICDVYYVEGLGHNLLSVGQFCDGDLEVAFRSNTSYDGIWRGRNGTRLQLYNEVVSRIAHRVWRWCPNFLTTPSEPSRDGVKKSVTASEPSNWLERLPAGSISTWEDLTTHFLAQFFPLRRTSKLRNDILMFQQHQGESVSEAWTHFKDLLQVAIDYAAGGRLGEISAEKVWSVIEELAQYEEEWWNDPIF</sequence>
<proteinExistence type="predicted"/>
<organism evidence="4 5">
    <name type="scientific">Tanacetum coccineum</name>
    <dbReference type="NCBI Taxonomy" id="301880"/>
    <lineage>
        <taxon>Eukaryota</taxon>
        <taxon>Viridiplantae</taxon>
        <taxon>Streptophyta</taxon>
        <taxon>Embryophyta</taxon>
        <taxon>Tracheophyta</taxon>
        <taxon>Spermatophyta</taxon>
        <taxon>Magnoliopsida</taxon>
        <taxon>eudicotyledons</taxon>
        <taxon>Gunneridae</taxon>
        <taxon>Pentapetalae</taxon>
        <taxon>asterids</taxon>
        <taxon>campanulids</taxon>
        <taxon>Asterales</taxon>
        <taxon>Asteraceae</taxon>
        <taxon>Asteroideae</taxon>
        <taxon>Anthemideae</taxon>
        <taxon>Anthemidinae</taxon>
        <taxon>Tanacetum</taxon>
    </lineage>
</organism>
<dbReference type="PANTHER" id="PTHR33223">
    <property type="entry name" value="CCHC-TYPE DOMAIN-CONTAINING PROTEIN"/>
    <property type="match status" value="1"/>
</dbReference>
<keyword evidence="5" id="KW-1185">Reference proteome</keyword>
<reference evidence="4" key="1">
    <citation type="journal article" date="2022" name="Int. J. Mol. Sci.">
        <title>Draft Genome of Tanacetum Coccineum: Genomic Comparison of Closely Related Tanacetum-Family Plants.</title>
        <authorList>
            <person name="Yamashiro T."/>
            <person name="Shiraishi A."/>
            <person name="Nakayama K."/>
            <person name="Satake H."/>
        </authorList>
    </citation>
    <scope>NUCLEOTIDE SEQUENCE</scope>
</reference>
<comment type="caution">
    <text evidence="4">The sequence shown here is derived from an EMBL/GenBank/DDBJ whole genome shotgun (WGS) entry which is preliminary data.</text>
</comment>
<dbReference type="InterPro" id="IPR054722">
    <property type="entry name" value="PolX-like_BBD"/>
</dbReference>
<evidence type="ECO:0000259" key="2">
    <source>
        <dbReference type="Pfam" id="PF03732"/>
    </source>
</evidence>
<dbReference type="EMBL" id="BQNB010013573">
    <property type="protein sequence ID" value="GJT17617.1"/>
    <property type="molecule type" value="Genomic_DNA"/>
</dbReference>
<protein>
    <submittedName>
        <fullName evidence="4">Integrase, catalytic region, zinc finger, CCHC-type containing protein</fullName>
    </submittedName>
</protein>
<feature type="region of interest" description="Disordered" evidence="1">
    <location>
        <begin position="167"/>
        <end position="190"/>
    </location>
</feature>
<accession>A0ABQ5BUP1</accession>
<gene>
    <name evidence="4" type="ORF">Tco_0876323</name>
</gene>
<evidence type="ECO:0000313" key="5">
    <source>
        <dbReference type="Proteomes" id="UP001151760"/>
    </source>
</evidence>
<dbReference type="Pfam" id="PF22936">
    <property type="entry name" value="Pol_BBD"/>
    <property type="match status" value="1"/>
</dbReference>
<feature type="domain" description="Retrotransposon gag" evidence="2">
    <location>
        <begin position="426"/>
        <end position="489"/>
    </location>
</feature>
<evidence type="ECO:0000259" key="3">
    <source>
        <dbReference type="Pfam" id="PF22936"/>
    </source>
</evidence>
<reference evidence="4" key="2">
    <citation type="submission" date="2022-01" db="EMBL/GenBank/DDBJ databases">
        <authorList>
            <person name="Yamashiro T."/>
            <person name="Shiraishi A."/>
            <person name="Satake H."/>
            <person name="Nakayama K."/>
        </authorList>
    </citation>
    <scope>NUCLEOTIDE SEQUENCE</scope>
</reference>
<dbReference type="InterPro" id="IPR005162">
    <property type="entry name" value="Retrotrans_gag_dom"/>
</dbReference>
<evidence type="ECO:0000256" key="1">
    <source>
        <dbReference type="SAM" id="MobiDB-lite"/>
    </source>
</evidence>
<feature type="compositionally biased region" description="Low complexity" evidence="1">
    <location>
        <begin position="173"/>
        <end position="182"/>
    </location>
</feature>
<dbReference type="Proteomes" id="UP001151760">
    <property type="component" value="Unassembled WGS sequence"/>
</dbReference>
<feature type="domain" description="Retrovirus-related Pol polyprotein from transposon TNT 1-94-like beta-barrel" evidence="3">
    <location>
        <begin position="288"/>
        <end position="359"/>
    </location>
</feature>